<dbReference type="OrthoDB" id="3358750at2759"/>
<gene>
    <name evidence="2" type="ORF">SAMD00023353_2400260</name>
</gene>
<name>A0A1W2TFP6_ROSNE</name>
<dbReference type="PANTHER" id="PTHR39475">
    <property type="entry name" value="CONIDIATION-SPECIFIC PROTEIN 6"/>
    <property type="match status" value="1"/>
</dbReference>
<organism evidence="2">
    <name type="scientific">Rosellinia necatrix</name>
    <name type="common">White root-rot fungus</name>
    <dbReference type="NCBI Taxonomy" id="77044"/>
    <lineage>
        <taxon>Eukaryota</taxon>
        <taxon>Fungi</taxon>
        <taxon>Dikarya</taxon>
        <taxon>Ascomycota</taxon>
        <taxon>Pezizomycotina</taxon>
        <taxon>Sordariomycetes</taxon>
        <taxon>Xylariomycetidae</taxon>
        <taxon>Xylariales</taxon>
        <taxon>Xylariaceae</taxon>
        <taxon>Rosellinia</taxon>
    </lineage>
</organism>
<sequence>MSGHASTGTPRMYEDGDEHNYSREAIRDEGRYHMRNVEGYMPKGQSKAMNEMLSEDIQVQVQERYKSDPLYSATMHGNEPSWGAKQDAEIQAEEAEVLRRKKEKTDSLTGKKLDHKPAGGR</sequence>
<dbReference type="AlphaFoldDB" id="A0A1W2TFP6"/>
<evidence type="ECO:0000313" key="3">
    <source>
        <dbReference type="Proteomes" id="UP000054516"/>
    </source>
</evidence>
<feature type="compositionally biased region" description="Basic and acidic residues" evidence="1">
    <location>
        <begin position="103"/>
        <end position="121"/>
    </location>
</feature>
<feature type="region of interest" description="Disordered" evidence="1">
    <location>
        <begin position="1"/>
        <end position="21"/>
    </location>
</feature>
<dbReference type="EMBL" id="DF977469">
    <property type="protein sequence ID" value="GAP86885.2"/>
    <property type="molecule type" value="Genomic_DNA"/>
</dbReference>
<reference evidence="2" key="1">
    <citation type="submission" date="2016-03" db="EMBL/GenBank/DDBJ databases">
        <title>Draft genome sequence of Rosellinia necatrix.</title>
        <authorList>
            <person name="Kanematsu S."/>
        </authorList>
    </citation>
    <scope>NUCLEOTIDE SEQUENCE [LARGE SCALE GENOMIC DNA]</scope>
    <source>
        <strain evidence="2">W97</strain>
    </source>
</reference>
<proteinExistence type="predicted"/>
<evidence type="ECO:0000313" key="2">
    <source>
        <dbReference type="EMBL" id="GAP86885.2"/>
    </source>
</evidence>
<protein>
    <submittedName>
        <fullName evidence="2">Uncharacterized protein</fullName>
    </submittedName>
</protein>
<keyword evidence="3" id="KW-1185">Reference proteome</keyword>
<dbReference type="OMA" id="ATMHGNK"/>
<feature type="compositionally biased region" description="Basic and acidic residues" evidence="1">
    <location>
        <begin position="12"/>
        <end position="21"/>
    </location>
</feature>
<feature type="region of interest" description="Disordered" evidence="1">
    <location>
        <begin position="71"/>
        <end position="121"/>
    </location>
</feature>
<accession>A0A1W2TFP6</accession>
<dbReference type="PANTHER" id="PTHR39475:SF1">
    <property type="entry name" value="CONIDIATION-SPECIFIC PROTEIN 6"/>
    <property type="match status" value="1"/>
</dbReference>
<evidence type="ECO:0000256" key="1">
    <source>
        <dbReference type="SAM" id="MobiDB-lite"/>
    </source>
</evidence>
<dbReference type="Proteomes" id="UP000054516">
    <property type="component" value="Unassembled WGS sequence"/>
</dbReference>